<sequence>MTHAFARRGIVAAVAVVALALTGCASDSAGGKEGGDASAPEELTPVNFGYIADFNGASLLAVAEDQGLWEEHGIEVTTSVFTNGPLQIQALGTGDLDFGYIGPGAMWLPASGEAKIVSINTLGSADRVIAQAGIESIEDLKGKKVAVPEGTSGDMILNLALESAGMSINDVEKVAMDPSTVVAAFASKQVDAAGIWYPLINTIEEQVPDLNILAENDDFAETVSFPTAFVSAPTFVDENEETVSKVIAALRDANDFRAENMDETVKLTAAMLKLEEASVEADSKNVKIMTSAELDELTEDGSVAGWLEGMNSYFVGAGKLPEPVDPATYYTGDLYVGAGK</sequence>
<keyword evidence="3" id="KW-0813">Transport</keyword>
<dbReference type="GO" id="GO:0042597">
    <property type="term" value="C:periplasmic space"/>
    <property type="evidence" value="ECO:0007669"/>
    <property type="project" value="UniProtKB-SubCell"/>
</dbReference>
<dbReference type="RefSeq" id="WP_108963393.1">
    <property type="nucleotide sequence ID" value="NZ_QEFB01000013.1"/>
</dbReference>
<dbReference type="Pfam" id="PF09084">
    <property type="entry name" value="NMT1"/>
    <property type="match status" value="1"/>
</dbReference>
<dbReference type="NCBIfam" id="TIGR01728">
    <property type="entry name" value="SsuA_fam"/>
    <property type="match status" value="1"/>
</dbReference>
<evidence type="ECO:0000259" key="6">
    <source>
        <dbReference type="Pfam" id="PF09084"/>
    </source>
</evidence>
<proteinExistence type="inferred from homology"/>
<dbReference type="Proteomes" id="UP000244962">
    <property type="component" value="Unassembled WGS sequence"/>
</dbReference>
<keyword evidence="8" id="KW-1185">Reference proteome</keyword>
<evidence type="ECO:0000256" key="2">
    <source>
        <dbReference type="ARBA" id="ARBA00010742"/>
    </source>
</evidence>
<feature type="chain" id="PRO_5039188403" evidence="5">
    <location>
        <begin position="30"/>
        <end position="340"/>
    </location>
</feature>
<comment type="similarity">
    <text evidence="2">Belongs to the bacterial solute-binding protein SsuA/TauA family.</text>
</comment>
<comment type="caution">
    <text evidence="7">The sequence shown here is derived from an EMBL/GenBank/DDBJ whole genome shotgun (WGS) entry which is preliminary data.</text>
</comment>
<organism evidence="7 8">
    <name type="scientific">Mycetocola zhujimingii</name>
    <dbReference type="NCBI Taxonomy" id="2079792"/>
    <lineage>
        <taxon>Bacteria</taxon>
        <taxon>Bacillati</taxon>
        <taxon>Actinomycetota</taxon>
        <taxon>Actinomycetes</taxon>
        <taxon>Micrococcales</taxon>
        <taxon>Microbacteriaceae</taxon>
        <taxon>Mycetocola</taxon>
    </lineage>
</organism>
<dbReference type="PROSITE" id="PS51257">
    <property type="entry name" value="PROKAR_LIPOPROTEIN"/>
    <property type="match status" value="1"/>
</dbReference>
<protein>
    <submittedName>
        <fullName evidence="7">Aliphatic sulfonates ABC transporter substrate-binding protein</fullName>
    </submittedName>
</protein>
<dbReference type="EMBL" id="QEFB01000013">
    <property type="protein sequence ID" value="PWC06406.1"/>
    <property type="molecule type" value="Genomic_DNA"/>
</dbReference>
<dbReference type="GO" id="GO:0016020">
    <property type="term" value="C:membrane"/>
    <property type="evidence" value="ECO:0007669"/>
    <property type="project" value="InterPro"/>
</dbReference>
<evidence type="ECO:0000256" key="3">
    <source>
        <dbReference type="ARBA" id="ARBA00022448"/>
    </source>
</evidence>
<dbReference type="SUPFAM" id="SSF53850">
    <property type="entry name" value="Periplasmic binding protein-like II"/>
    <property type="match status" value="1"/>
</dbReference>
<gene>
    <name evidence="7" type="ORF">DF223_12475</name>
</gene>
<evidence type="ECO:0000256" key="1">
    <source>
        <dbReference type="ARBA" id="ARBA00004418"/>
    </source>
</evidence>
<dbReference type="InterPro" id="IPR015168">
    <property type="entry name" value="SsuA/THI5"/>
</dbReference>
<name>A0A2U1TBZ7_9MICO</name>
<reference evidence="8" key="1">
    <citation type="submission" date="2018-04" db="EMBL/GenBank/DDBJ databases">
        <authorList>
            <person name="Liu S."/>
            <person name="Wang Z."/>
            <person name="Li J."/>
        </authorList>
    </citation>
    <scope>NUCLEOTIDE SEQUENCE [LARGE SCALE GENOMIC DNA]</scope>
    <source>
        <strain evidence="8">622</strain>
    </source>
</reference>
<evidence type="ECO:0000256" key="5">
    <source>
        <dbReference type="SAM" id="SignalP"/>
    </source>
</evidence>
<dbReference type="PANTHER" id="PTHR30024">
    <property type="entry name" value="ALIPHATIC SULFONATES-BINDING PROTEIN-RELATED"/>
    <property type="match status" value="1"/>
</dbReference>
<dbReference type="PANTHER" id="PTHR30024:SF47">
    <property type="entry name" value="TAURINE-BINDING PERIPLASMIC PROTEIN"/>
    <property type="match status" value="1"/>
</dbReference>
<dbReference type="InterPro" id="IPR010067">
    <property type="entry name" value="ABC_SsuA_sub-bd"/>
</dbReference>
<keyword evidence="4 5" id="KW-0732">Signal</keyword>
<feature type="domain" description="SsuA/THI5-like" evidence="6">
    <location>
        <begin position="60"/>
        <end position="260"/>
    </location>
</feature>
<feature type="signal peptide" evidence="5">
    <location>
        <begin position="1"/>
        <end position="29"/>
    </location>
</feature>
<evidence type="ECO:0000313" key="8">
    <source>
        <dbReference type="Proteomes" id="UP000244962"/>
    </source>
</evidence>
<dbReference type="AlphaFoldDB" id="A0A2U1TBZ7"/>
<accession>A0A2U1TBZ7</accession>
<dbReference type="Gene3D" id="3.40.190.10">
    <property type="entry name" value="Periplasmic binding protein-like II"/>
    <property type="match status" value="2"/>
</dbReference>
<comment type="subcellular location">
    <subcellularLocation>
        <location evidence="1">Periplasm</location>
    </subcellularLocation>
</comment>
<dbReference type="GO" id="GO:0042626">
    <property type="term" value="F:ATPase-coupled transmembrane transporter activity"/>
    <property type="evidence" value="ECO:0007669"/>
    <property type="project" value="InterPro"/>
</dbReference>
<evidence type="ECO:0000313" key="7">
    <source>
        <dbReference type="EMBL" id="PWC06406.1"/>
    </source>
</evidence>
<evidence type="ECO:0000256" key="4">
    <source>
        <dbReference type="ARBA" id="ARBA00022729"/>
    </source>
</evidence>